<protein>
    <submittedName>
        <fullName evidence="1">CRISPR-associated protein Csy3</fullName>
    </submittedName>
</protein>
<name>A0A5E5QSD9_PSEAI</name>
<dbReference type="NCBIfam" id="TIGR02566">
    <property type="entry name" value="cas_Csy3"/>
    <property type="match status" value="1"/>
</dbReference>
<dbReference type="CDD" id="cd09737">
    <property type="entry name" value="Csy3_I-F"/>
    <property type="match status" value="1"/>
</dbReference>
<dbReference type="RefSeq" id="WP_004349920.1">
    <property type="nucleotide sequence ID" value="NZ_CAADNE010000610.1"/>
</dbReference>
<organism evidence="1">
    <name type="scientific">Pseudomonas aeruginosa</name>
    <dbReference type="NCBI Taxonomy" id="287"/>
    <lineage>
        <taxon>Bacteria</taxon>
        <taxon>Pseudomonadati</taxon>
        <taxon>Pseudomonadota</taxon>
        <taxon>Gammaproteobacteria</taxon>
        <taxon>Pseudomonadales</taxon>
        <taxon>Pseudomonadaceae</taxon>
        <taxon>Pseudomonas</taxon>
    </lineage>
</organism>
<proteinExistence type="predicted"/>
<reference evidence="1" key="1">
    <citation type="submission" date="2019-09" db="EMBL/GenBank/DDBJ databases">
        <authorList>
            <person name="Gross C."/>
            <person name="Bohn E."/>
        </authorList>
    </citation>
    <scope>NUCLEOTIDE SEQUENCE</scope>
    <source>
        <strain evidence="1">ID40</strain>
    </source>
</reference>
<gene>
    <name evidence="1" type="primary">csy3</name>
    <name evidence="1" type="ORF">TUEID40_00048</name>
</gene>
<dbReference type="EMBL" id="LR700248">
    <property type="protein sequence ID" value="VVH78901.1"/>
    <property type="molecule type" value="Genomic_DNA"/>
</dbReference>
<dbReference type="InterPro" id="IPR013399">
    <property type="entry name" value="CRISPR-assoc_prot_Csy3"/>
</dbReference>
<dbReference type="AlphaFoldDB" id="A0A5E5QSD9"/>
<sequence length="342" mass="37490">MSKPILSTASVLAFERKLDPSDALMSAGAWAQRDASQEWPAVTVREKSVRGTISNRLKTKDRDPAKLDASIQSPNLQTVDVANLPSDADTLKVRFTLRVLGGAGTPSACNDAAYRDKLLQTVAAYVNDQGFAELARRYAHNLANARFLWRNRVGAEAVEVRINHIRQGEVARAWRFDALAIGLRDFKADAELDALAELIASGLSGSGHVLLEVVAFARIGDGQEVFPSQELILDKGDKKGQKSKTLYSVRDAAAIHSQKIGNALRTIDTWYPDEDGLGPIAVESYGSVTSQGKAYRQPKQKLDFYTLLDNWVLRDEAPAVEQQHYVIANLIRGGVFGEAEEK</sequence>
<evidence type="ECO:0000313" key="1">
    <source>
        <dbReference type="EMBL" id="VVH78901.1"/>
    </source>
</evidence>
<dbReference type="Pfam" id="PF09615">
    <property type="entry name" value="Cas_Csy3"/>
    <property type="match status" value="1"/>
</dbReference>
<accession>A0A5E5QSD9</accession>